<evidence type="ECO:0000256" key="5">
    <source>
        <dbReference type="ARBA" id="ARBA00022989"/>
    </source>
</evidence>
<feature type="transmembrane region" description="Helical" evidence="7">
    <location>
        <begin position="179"/>
        <end position="199"/>
    </location>
</feature>
<dbReference type="CDD" id="cd06261">
    <property type="entry name" value="TM_PBP2"/>
    <property type="match status" value="1"/>
</dbReference>
<evidence type="ECO:0000256" key="2">
    <source>
        <dbReference type="ARBA" id="ARBA00022448"/>
    </source>
</evidence>
<dbReference type="InterPro" id="IPR000515">
    <property type="entry name" value="MetI-like"/>
</dbReference>
<name>A0A1T1ATU2_RHOFE</name>
<protein>
    <submittedName>
        <fullName evidence="9">ABC transporter permease</fullName>
    </submittedName>
</protein>
<sequence>MWTYLVKRLLHALPIALAVTVLCFSLVHLAPGDPLSAVLPSDASQEVVDSVKAQYGLDQPLPTQYLRWLSRALSGDLGQSISSGRAVSEEIGKAIGNSLLLAGLAATLAFLMGGLLGILAGYRHGTALDRVLSSLAIAGVSVPHYWLGIVLVAIFSARLNWLPAMGAGPDGSGHWTLDQLPYIVLPVITLAAMPAGIVMRSVRALVADTLGKEFMVALVAKGMGQGAVFQHLAKNIAPTTLAVMGVQLGYLMAGSILVETVFSWPGTGLLLNTAILQRDIPLLQGTIFVLALFFVGLNLLVDLLQPLLDPRMKRL</sequence>
<dbReference type="InterPro" id="IPR045621">
    <property type="entry name" value="BPD_transp_1_N"/>
</dbReference>
<dbReference type="SUPFAM" id="SSF161098">
    <property type="entry name" value="MetI-like"/>
    <property type="match status" value="1"/>
</dbReference>
<feature type="transmembrane region" description="Helical" evidence="7">
    <location>
        <begin position="99"/>
        <end position="122"/>
    </location>
</feature>
<feature type="transmembrane region" description="Helical" evidence="7">
    <location>
        <begin position="282"/>
        <end position="304"/>
    </location>
</feature>
<dbReference type="OrthoDB" id="9803623at2"/>
<dbReference type="RefSeq" id="WP_078365274.1">
    <property type="nucleotide sequence ID" value="NZ_MTJN01000002.1"/>
</dbReference>
<dbReference type="PANTHER" id="PTHR43163:SF6">
    <property type="entry name" value="DIPEPTIDE TRANSPORT SYSTEM PERMEASE PROTEIN DPPB-RELATED"/>
    <property type="match status" value="1"/>
</dbReference>
<organism evidence="9 10">
    <name type="scientific">Rhodoferax fermentans</name>
    <dbReference type="NCBI Taxonomy" id="28066"/>
    <lineage>
        <taxon>Bacteria</taxon>
        <taxon>Pseudomonadati</taxon>
        <taxon>Pseudomonadota</taxon>
        <taxon>Betaproteobacteria</taxon>
        <taxon>Burkholderiales</taxon>
        <taxon>Comamonadaceae</taxon>
        <taxon>Rhodoferax</taxon>
    </lineage>
</organism>
<evidence type="ECO:0000259" key="8">
    <source>
        <dbReference type="PROSITE" id="PS50928"/>
    </source>
</evidence>
<evidence type="ECO:0000313" key="9">
    <source>
        <dbReference type="EMBL" id="OOV07433.1"/>
    </source>
</evidence>
<dbReference type="Proteomes" id="UP000190750">
    <property type="component" value="Unassembled WGS sequence"/>
</dbReference>
<comment type="similarity">
    <text evidence="7">Belongs to the binding-protein-dependent transport system permease family.</text>
</comment>
<dbReference type="InterPro" id="IPR035906">
    <property type="entry name" value="MetI-like_sf"/>
</dbReference>
<comment type="subcellular location">
    <subcellularLocation>
        <location evidence="1 7">Cell membrane</location>
        <topology evidence="1 7">Multi-pass membrane protein</topology>
    </subcellularLocation>
</comment>
<dbReference type="Pfam" id="PF00528">
    <property type="entry name" value="BPD_transp_1"/>
    <property type="match status" value="1"/>
</dbReference>
<dbReference type="EMBL" id="MTJN01000002">
    <property type="protein sequence ID" value="OOV07433.1"/>
    <property type="molecule type" value="Genomic_DNA"/>
</dbReference>
<evidence type="ECO:0000256" key="4">
    <source>
        <dbReference type="ARBA" id="ARBA00022692"/>
    </source>
</evidence>
<evidence type="ECO:0000256" key="3">
    <source>
        <dbReference type="ARBA" id="ARBA00022475"/>
    </source>
</evidence>
<gene>
    <name evidence="9" type="ORF">RF819_12470</name>
</gene>
<dbReference type="AlphaFoldDB" id="A0A1T1ATU2"/>
<keyword evidence="4 7" id="KW-0812">Transmembrane</keyword>
<evidence type="ECO:0000313" key="10">
    <source>
        <dbReference type="Proteomes" id="UP000190750"/>
    </source>
</evidence>
<accession>A0A1T1ATU2</accession>
<dbReference type="PROSITE" id="PS50928">
    <property type="entry name" value="ABC_TM1"/>
    <property type="match status" value="1"/>
</dbReference>
<dbReference type="GO" id="GO:0005886">
    <property type="term" value="C:plasma membrane"/>
    <property type="evidence" value="ECO:0007669"/>
    <property type="project" value="UniProtKB-SubCell"/>
</dbReference>
<keyword evidence="6 7" id="KW-0472">Membrane</keyword>
<keyword evidence="10" id="KW-1185">Reference proteome</keyword>
<dbReference type="PANTHER" id="PTHR43163">
    <property type="entry name" value="DIPEPTIDE TRANSPORT SYSTEM PERMEASE PROTEIN DPPB-RELATED"/>
    <property type="match status" value="1"/>
</dbReference>
<evidence type="ECO:0000256" key="6">
    <source>
        <dbReference type="ARBA" id="ARBA00023136"/>
    </source>
</evidence>
<keyword evidence="3" id="KW-1003">Cell membrane</keyword>
<dbReference type="GO" id="GO:0071916">
    <property type="term" value="F:dipeptide transmembrane transporter activity"/>
    <property type="evidence" value="ECO:0007669"/>
    <property type="project" value="TreeGrafter"/>
</dbReference>
<feature type="transmembrane region" description="Helical" evidence="7">
    <location>
        <begin position="241"/>
        <end position="262"/>
    </location>
</feature>
<keyword evidence="2 7" id="KW-0813">Transport</keyword>
<keyword evidence="5 7" id="KW-1133">Transmembrane helix</keyword>
<reference evidence="9 10" key="1">
    <citation type="submission" date="2017-01" db="EMBL/GenBank/DDBJ databases">
        <title>Genome sequencing of Rhodoferax fermentans JCM 7819.</title>
        <authorList>
            <person name="Kim Y.J."/>
            <person name="Farh M.E.-A."/>
            <person name="Yang D.-C."/>
        </authorList>
    </citation>
    <scope>NUCLEOTIDE SEQUENCE [LARGE SCALE GENOMIC DNA]</scope>
    <source>
        <strain evidence="9 10">JCM 7819</strain>
    </source>
</reference>
<proteinExistence type="inferred from homology"/>
<feature type="transmembrane region" description="Helical" evidence="7">
    <location>
        <begin position="134"/>
        <end position="159"/>
    </location>
</feature>
<evidence type="ECO:0000256" key="7">
    <source>
        <dbReference type="RuleBase" id="RU363032"/>
    </source>
</evidence>
<dbReference type="Pfam" id="PF19300">
    <property type="entry name" value="BPD_transp_1_N"/>
    <property type="match status" value="1"/>
</dbReference>
<dbReference type="Gene3D" id="1.10.3720.10">
    <property type="entry name" value="MetI-like"/>
    <property type="match status" value="1"/>
</dbReference>
<evidence type="ECO:0000256" key="1">
    <source>
        <dbReference type="ARBA" id="ARBA00004651"/>
    </source>
</evidence>
<comment type="caution">
    <text evidence="9">The sequence shown here is derived from an EMBL/GenBank/DDBJ whole genome shotgun (WGS) entry which is preliminary data.</text>
</comment>
<feature type="domain" description="ABC transmembrane type-1" evidence="8">
    <location>
        <begin position="95"/>
        <end position="305"/>
    </location>
</feature>
<dbReference type="STRING" id="28066.RF819_12470"/>